<feature type="transmembrane region" description="Helical" evidence="1">
    <location>
        <begin position="33"/>
        <end position="53"/>
    </location>
</feature>
<comment type="caution">
    <text evidence="2">The sequence shown here is derived from an EMBL/GenBank/DDBJ whole genome shotgun (WGS) entry which is preliminary data.</text>
</comment>
<dbReference type="Proteomes" id="UP000292544">
    <property type="component" value="Unassembled WGS sequence"/>
</dbReference>
<protein>
    <recommendedName>
        <fullName evidence="4">DUF2975 domain-containing protein</fullName>
    </recommendedName>
</protein>
<feature type="transmembrane region" description="Helical" evidence="1">
    <location>
        <begin position="65"/>
        <end position="92"/>
    </location>
</feature>
<keyword evidence="1" id="KW-0472">Membrane</keyword>
<organism evidence="2 3">
    <name type="scientific">Corallincola spongiicola</name>
    <dbReference type="NCBI Taxonomy" id="2520508"/>
    <lineage>
        <taxon>Bacteria</taxon>
        <taxon>Pseudomonadati</taxon>
        <taxon>Pseudomonadota</taxon>
        <taxon>Gammaproteobacteria</taxon>
        <taxon>Alteromonadales</taxon>
        <taxon>Psychromonadaceae</taxon>
        <taxon>Corallincola</taxon>
    </lineage>
</organism>
<evidence type="ECO:0000256" key="1">
    <source>
        <dbReference type="SAM" id="Phobius"/>
    </source>
</evidence>
<sequence length="137" mass="15512">MGLVILPLLLIWLIATGYSLHLWYTATYSEHSILYALLALMLGTALAIGYSWLGLQSFKSKESIWAFEILFFFMWNKYSIAAFLLAASYPLWKHTQFAIPHAGALCFLIAFSLSLGTLIGSFQSESFVEEHEIRVTH</sequence>
<feature type="transmembrane region" description="Helical" evidence="1">
    <location>
        <begin position="98"/>
        <end position="119"/>
    </location>
</feature>
<keyword evidence="1" id="KW-0812">Transmembrane</keyword>
<gene>
    <name evidence="2" type="ORF">EXY25_15305</name>
</gene>
<name>A0ABY1WM33_9GAMM</name>
<keyword evidence="3" id="KW-1185">Reference proteome</keyword>
<keyword evidence="1" id="KW-1133">Transmembrane helix</keyword>
<evidence type="ECO:0008006" key="4">
    <source>
        <dbReference type="Google" id="ProtNLM"/>
    </source>
</evidence>
<evidence type="ECO:0000313" key="2">
    <source>
        <dbReference type="EMBL" id="TAA42653.1"/>
    </source>
</evidence>
<accession>A0ABY1WM33</accession>
<dbReference type="RefSeq" id="WP_130567504.1">
    <property type="nucleotide sequence ID" value="NZ_SHLY01000006.1"/>
</dbReference>
<reference evidence="3" key="1">
    <citation type="submission" date="2019-02" db="EMBL/GenBank/DDBJ databases">
        <title>Draft genome sequence of Muricauda sp. 176CP4-71.</title>
        <authorList>
            <person name="Park J.-S."/>
        </authorList>
    </citation>
    <scope>NUCLEOTIDE SEQUENCE [LARGE SCALE GENOMIC DNA]</scope>
    <source>
        <strain evidence="3">176GS2-150</strain>
    </source>
</reference>
<proteinExistence type="predicted"/>
<evidence type="ECO:0000313" key="3">
    <source>
        <dbReference type="Proteomes" id="UP000292544"/>
    </source>
</evidence>
<dbReference type="EMBL" id="SHLY01000006">
    <property type="protein sequence ID" value="TAA42653.1"/>
    <property type="molecule type" value="Genomic_DNA"/>
</dbReference>